<accession>A0A9X3ES11</accession>
<dbReference type="EMBL" id="JAPNKE010000002">
    <property type="protein sequence ID" value="MCY1008791.1"/>
    <property type="molecule type" value="Genomic_DNA"/>
</dbReference>
<sequence>MRKVRASGPPKLETESPLLTADDLAVWFHCSRRAVYDRVFRNQIPGVVRLGRRLYFDRVTIQEWLRRRLLGARPDDLEIH</sequence>
<name>A0A9X3ES11_9BACT</name>
<comment type="caution">
    <text evidence="2">The sequence shown here is derived from an EMBL/GenBank/DDBJ whole genome shotgun (WGS) entry which is preliminary data.</text>
</comment>
<dbReference type="AlphaFoldDB" id="A0A9X3ES11"/>
<feature type="domain" description="Helix-turn-helix" evidence="1">
    <location>
        <begin position="18"/>
        <end position="68"/>
    </location>
</feature>
<gene>
    <name evidence="2" type="ORF">OV079_25185</name>
</gene>
<dbReference type="Pfam" id="PF12728">
    <property type="entry name" value="HTH_17"/>
    <property type="match status" value="1"/>
</dbReference>
<dbReference type="InterPro" id="IPR041657">
    <property type="entry name" value="HTH_17"/>
</dbReference>
<evidence type="ECO:0000313" key="3">
    <source>
        <dbReference type="Proteomes" id="UP001150924"/>
    </source>
</evidence>
<proteinExistence type="predicted"/>
<dbReference type="RefSeq" id="WP_267771406.1">
    <property type="nucleotide sequence ID" value="NZ_CP185339.1"/>
</dbReference>
<evidence type="ECO:0000313" key="2">
    <source>
        <dbReference type="EMBL" id="MCY1008791.1"/>
    </source>
</evidence>
<organism evidence="2 3">
    <name type="scientific">Nannocystis pusilla</name>
    <dbReference type="NCBI Taxonomy" id="889268"/>
    <lineage>
        <taxon>Bacteria</taxon>
        <taxon>Pseudomonadati</taxon>
        <taxon>Myxococcota</taxon>
        <taxon>Polyangia</taxon>
        <taxon>Nannocystales</taxon>
        <taxon>Nannocystaceae</taxon>
        <taxon>Nannocystis</taxon>
    </lineage>
</organism>
<reference evidence="2" key="1">
    <citation type="submission" date="2022-11" db="EMBL/GenBank/DDBJ databases">
        <title>Minimal conservation of predation-associated metabolite biosynthetic gene clusters underscores biosynthetic potential of Myxococcota including descriptions for ten novel species: Archangium lansinium sp. nov., Myxococcus landrumus sp. nov., Nannocystis bai.</title>
        <authorList>
            <person name="Ahearne A."/>
            <person name="Stevens C."/>
            <person name="Phillips K."/>
        </authorList>
    </citation>
    <scope>NUCLEOTIDE SEQUENCE</scope>
    <source>
        <strain evidence="2">Na p29</strain>
    </source>
</reference>
<protein>
    <submittedName>
        <fullName evidence="2">Helix-turn-helix domain-containing protein</fullName>
    </submittedName>
</protein>
<keyword evidence="3" id="KW-1185">Reference proteome</keyword>
<evidence type="ECO:0000259" key="1">
    <source>
        <dbReference type="Pfam" id="PF12728"/>
    </source>
</evidence>
<dbReference type="Proteomes" id="UP001150924">
    <property type="component" value="Unassembled WGS sequence"/>
</dbReference>